<dbReference type="AlphaFoldDB" id="A0A7X0D2B6"/>
<dbReference type="Gene3D" id="3.40.190.170">
    <property type="entry name" value="Bacterial extracellular solute-binding protein, family 7"/>
    <property type="match status" value="1"/>
</dbReference>
<dbReference type="Proteomes" id="UP000547879">
    <property type="component" value="Unassembled WGS sequence"/>
</dbReference>
<dbReference type="Pfam" id="PF03480">
    <property type="entry name" value="DctP"/>
    <property type="match status" value="1"/>
</dbReference>
<dbReference type="PANTHER" id="PTHR33376">
    <property type="match status" value="1"/>
</dbReference>
<proteinExistence type="inferred from homology"/>
<dbReference type="PROSITE" id="PS51318">
    <property type="entry name" value="TAT"/>
    <property type="match status" value="1"/>
</dbReference>
<keyword evidence="6" id="KW-1185">Reference proteome</keyword>
<evidence type="ECO:0000256" key="3">
    <source>
        <dbReference type="ARBA" id="ARBA00022448"/>
    </source>
</evidence>
<dbReference type="InterPro" id="IPR006311">
    <property type="entry name" value="TAT_signal"/>
</dbReference>
<dbReference type="InterPro" id="IPR004682">
    <property type="entry name" value="TRAP_DctP"/>
</dbReference>
<dbReference type="PANTHER" id="PTHR33376:SF4">
    <property type="entry name" value="SIALIC ACID-BINDING PERIPLASMIC PROTEIN SIAP"/>
    <property type="match status" value="1"/>
</dbReference>
<evidence type="ECO:0000256" key="1">
    <source>
        <dbReference type="ARBA" id="ARBA00004196"/>
    </source>
</evidence>
<gene>
    <name evidence="5" type="ORF">HNQ72_005158</name>
</gene>
<dbReference type="GO" id="GO:0055085">
    <property type="term" value="P:transmembrane transport"/>
    <property type="evidence" value="ECO:0007669"/>
    <property type="project" value="InterPro"/>
</dbReference>
<dbReference type="EMBL" id="JACHEG010000008">
    <property type="protein sequence ID" value="MBB6165312.1"/>
    <property type="molecule type" value="Genomic_DNA"/>
</dbReference>
<dbReference type="RefSeq" id="WP_244654550.1">
    <property type="nucleotide sequence ID" value="NZ_BMHW01000009.1"/>
</dbReference>
<reference evidence="5 6" key="1">
    <citation type="submission" date="2020-08" db="EMBL/GenBank/DDBJ databases">
        <title>Genomic Encyclopedia of Type Strains, Phase IV (KMG-IV): sequencing the most valuable type-strain genomes for metagenomic binning, comparative biology and taxonomic classification.</title>
        <authorList>
            <person name="Goeker M."/>
        </authorList>
    </citation>
    <scope>NUCLEOTIDE SEQUENCE [LARGE SCALE GENOMIC DNA]</scope>
    <source>
        <strain evidence="5 6">DSM 100734</strain>
    </source>
</reference>
<dbReference type="NCBIfam" id="TIGR00787">
    <property type="entry name" value="dctP"/>
    <property type="match status" value="1"/>
</dbReference>
<keyword evidence="4" id="KW-0732">Signal</keyword>
<sequence>MKDIENKKMAGTVDKARRRTLKIMAGTAVAGIAGPSGLFSPGIVHAQQKFRFKLGISLPAAHPNPKNLKLAAEKILAATDGRLSIEVFPAGQLGSDTDMLSQVRSGALEMFSTAGGVWGTLIPACSINGVAFAWPDEKTLWAAYDGDLGAYLRKQFEPLGLVAQNKIWDHGFRFMTTGAKPITKPDDLVGMKFRVPNSPLAVSLFEMLGASPTNINFGELYTALQTGLVDGQENPAVLIETGKLYEVQKYCAQTSHMWDGFWIVSNKRRWDSLPDDLRSTASRIFDEQAVLERKEHAELAVSTVETLKGHGMVFNQVDPMPFREKLKSAGFYANWQKKFGEEAWGLLEKYAGKLG</sequence>
<keyword evidence="5" id="KW-0675">Receptor</keyword>
<evidence type="ECO:0000313" key="6">
    <source>
        <dbReference type="Proteomes" id="UP000547879"/>
    </source>
</evidence>
<dbReference type="GO" id="GO:0030288">
    <property type="term" value="C:outer membrane-bounded periplasmic space"/>
    <property type="evidence" value="ECO:0007669"/>
    <property type="project" value="InterPro"/>
</dbReference>
<comment type="subcellular location">
    <subcellularLocation>
        <location evidence="1">Cell envelope</location>
    </subcellularLocation>
</comment>
<dbReference type="PIRSF" id="PIRSF006470">
    <property type="entry name" value="DctB"/>
    <property type="match status" value="1"/>
</dbReference>
<name>A0A7X0D2B6_9HYPH</name>
<dbReference type="InterPro" id="IPR038404">
    <property type="entry name" value="TRAP_DctP_sf"/>
</dbReference>
<keyword evidence="3" id="KW-0813">Transport</keyword>
<dbReference type="NCBIfam" id="NF037995">
    <property type="entry name" value="TRAP_S1"/>
    <property type="match status" value="1"/>
</dbReference>
<evidence type="ECO:0000256" key="4">
    <source>
        <dbReference type="ARBA" id="ARBA00022729"/>
    </source>
</evidence>
<evidence type="ECO:0000256" key="2">
    <source>
        <dbReference type="ARBA" id="ARBA00009023"/>
    </source>
</evidence>
<comment type="caution">
    <text evidence="5">The sequence shown here is derived from an EMBL/GenBank/DDBJ whole genome shotgun (WGS) entry which is preliminary data.</text>
</comment>
<dbReference type="InterPro" id="IPR018389">
    <property type="entry name" value="DctP_fam"/>
</dbReference>
<accession>A0A7X0D2B6</accession>
<protein>
    <submittedName>
        <fullName evidence="5">Tripartite ATP-independent transporter DctP family solute receptor</fullName>
    </submittedName>
</protein>
<comment type="similarity">
    <text evidence="2">Belongs to the bacterial solute-binding protein 7 family.</text>
</comment>
<dbReference type="CDD" id="cd13603">
    <property type="entry name" value="PBP2_TRAP_Siap_TeaA_like"/>
    <property type="match status" value="1"/>
</dbReference>
<organism evidence="5 6">
    <name type="scientific">Rhizobium wenxiniae</name>
    <dbReference type="NCBI Taxonomy" id="1737357"/>
    <lineage>
        <taxon>Bacteria</taxon>
        <taxon>Pseudomonadati</taxon>
        <taxon>Pseudomonadota</taxon>
        <taxon>Alphaproteobacteria</taxon>
        <taxon>Hyphomicrobiales</taxon>
        <taxon>Rhizobiaceae</taxon>
        <taxon>Rhizobium/Agrobacterium group</taxon>
        <taxon>Rhizobium</taxon>
    </lineage>
</organism>
<evidence type="ECO:0000313" key="5">
    <source>
        <dbReference type="EMBL" id="MBB6165312.1"/>
    </source>
</evidence>